<evidence type="ECO:0000256" key="7">
    <source>
        <dbReference type="ARBA" id="ARBA00023012"/>
    </source>
</evidence>
<feature type="transmembrane region" description="Helical" evidence="8">
    <location>
        <begin position="147"/>
        <end position="170"/>
    </location>
</feature>
<proteinExistence type="predicted"/>
<dbReference type="PROSITE" id="PS50109">
    <property type="entry name" value="HIS_KIN"/>
    <property type="match status" value="1"/>
</dbReference>
<accession>A0A1M5Y2K5</accession>
<evidence type="ECO:0000256" key="6">
    <source>
        <dbReference type="ARBA" id="ARBA00022777"/>
    </source>
</evidence>
<comment type="subcellular location">
    <subcellularLocation>
        <location evidence="2">Membrane</location>
    </subcellularLocation>
</comment>
<comment type="catalytic activity">
    <reaction evidence="1">
        <text>ATP + protein L-histidine = ADP + protein N-phospho-L-histidine.</text>
        <dbReference type="EC" id="2.7.13.3"/>
    </reaction>
</comment>
<evidence type="ECO:0000313" key="10">
    <source>
        <dbReference type="EMBL" id="SHI06242.1"/>
    </source>
</evidence>
<keyword evidence="8" id="KW-0472">Membrane</keyword>
<dbReference type="EMBL" id="FQXM01000049">
    <property type="protein sequence ID" value="SHI06242.1"/>
    <property type="molecule type" value="Genomic_DNA"/>
</dbReference>
<dbReference type="Proteomes" id="UP000184447">
    <property type="component" value="Unassembled WGS sequence"/>
</dbReference>
<dbReference type="EC" id="2.7.13.3" evidence="3"/>
<dbReference type="GO" id="GO:0000155">
    <property type="term" value="F:phosphorelay sensor kinase activity"/>
    <property type="evidence" value="ECO:0007669"/>
    <property type="project" value="InterPro"/>
</dbReference>
<dbReference type="GO" id="GO:0016036">
    <property type="term" value="P:cellular response to phosphate starvation"/>
    <property type="evidence" value="ECO:0007669"/>
    <property type="project" value="TreeGrafter"/>
</dbReference>
<name>A0A1M5Y2K5_9CLOT</name>
<evidence type="ECO:0000259" key="9">
    <source>
        <dbReference type="PROSITE" id="PS50109"/>
    </source>
</evidence>
<evidence type="ECO:0000256" key="4">
    <source>
        <dbReference type="ARBA" id="ARBA00022553"/>
    </source>
</evidence>
<dbReference type="InterPro" id="IPR036890">
    <property type="entry name" value="HATPase_C_sf"/>
</dbReference>
<dbReference type="InterPro" id="IPR004358">
    <property type="entry name" value="Sig_transdc_His_kin-like_C"/>
</dbReference>
<dbReference type="SUPFAM" id="SSF47384">
    <property type="entry name" value="Homodimeric domain of signal transducing histidine kinase"/>
    <property type="match status" value="1"/>
</dbReference>
<keyword evidence="6 10" id="KW-0418">Kinase</keyword>
<protein>
    <recommendedName>
        <fullName evidence="3">histidine kinase</fullName>
        <ecNumber evidence="3">2.7.13.3</ecNumber>
    </recommendedName>
</protein>
<dbReference type="CDD" id="cd00082">
    <property type="entry name" value="HisKA"/>
    <property type="match status" value="1"/>
</dbReference>
<dbReference type="PANTHER" id="PTHR45453:SF1">
    <property type="entry name" value="PHOSPHATE REGULON SENSOR PROTEIN PHOR"/>
    <property type="match status" value="1"/>
</dbReference>
<dbReference type="SMART" id="SM00388">
    <property type="entry name" value="HisKA"/>
    <property type="match status" value="1"/>
</dbReference>
<evidence type="ECO:0000256" key="5">
    <source>
        <dbReference type="ARBA" id="ARBA00022679"/>
    </source>
</evidence>
<dbReference type="SMART" id="SM00387">
    <property type="entry name" value="HATPase_c"/>
    <property type="match status" value="1"/>
</dbReference>
<evidence type="ECO:0000256" key="3">
    <source>
        <dbReference type="ARBA" id="ARBA00012438"/>
    </source>
</evidence>
<dbReference type="InterPro" id="IPR003594">
    <property type="entry name" value="HATPase_dom"/>
</dbReference>
<evidence type="ECO:0000256" key="1">
    <source>
        <dbReference type="ARBA" id="ARBA00000085"/>
    </source>
</evidence>
<dbReference type="Gene3D" id="3.30.565.10">
    <property type="entry name" value="Histidine kinase-like ATPase, C-terminal domain"/>
    <property type="match status" value="1"/>
</dbReference>
<keyword evidence="8" id="KW-1133">Transmembrane helix</keyword>
<dbReference type="STRING" id="1121316.SAMN02745207_04140"/>
<evidence type="ECO:0000256" key="2">
    <source>
        <dbReference type="ARBA" id="ARBA00004370"/>
    </source>
</evidence>
<dbReference type="GO" id="GO:0005886">
    <property type="term" value="C:plasma membrane"/>
    <property type="evidence" value="ECO:0007669"/>
    <property type="project" value="TreeGrafter"/>
</dbReference>
<dbReference type="SUPFAM" id="SSF55874">
    <property type="entry name" value="ATPase domain of HSP90 chaperone/DNA topoisomerase II/histidine kinase"/>
    <property type="match status" value="1"/>
</dbReference>
<dbReference type="CDD" id="cd00075">
    <property type="entry name" value="HATPase"/>
    <property type="match status" value="1"/>
</dbReference>
<dbReference type="InterPro" id="IPR003661">
    <property type="entry name" value="HisK_dim/P_dom"/>
</dbReference>
<dbReference type="GO" id="GO:0004721">
    <property type="term" value="F:phosphoprotein phosphatase activity"/>
    <property type="evidence" value="ECO:0007669"/>
    <property type="project" value="TreeGrafter"/>
</dbReference>
<dbReference type="PRINTS" id="PR00344">
    <property type="entry name" value="BCTRLSENSOR"/>
</dbReference>
<keyword evidence="8" id="KW-0812">Transmembrane</keyword>
<dbReference type="InterPro" id="IPR036097">
    <property type="entry name" value="HisK_dim/P_sf"/>
</dbReference>
<keyword evidence="4" id="KW-0597">Phosphoprotein</keyword>
<dbReference type="AlphaFoldDB" id="A0A1M5Y2K5"/>
<dbReference type="PANTHER" id="PTHR45453">
    <property type="entry name" value="PHOSPHATE REGULON SENSOR PROTEIN PHOR"/>
    <property type="match status" value="1"/>
</dbReference>
<sequence length="398" mass="45010">MIKKMEKRFTIVAISVISLVLLLLVLAVQVISSNINVKKADIILRNIAEKNSDMFFDKSESMGFIDMESIKSFSVVISQDGTSEAFVTNGTGFIDKEIALSMTLAVVDEDSNTGFIDGFRYLIVKEEDIVSVYFLDYSFEQESARNFLLISLAVYALLVLLVGILVKIFMKFVMRPIKESYEKQKQFITDASHELKTPLTIIATDMQLIEMESGSTKWVKSVNKQVERLTMLSNDLVVLSRMDEKSNQLKLKELDLSDLVSDVVYGFEPALLATGKELQTEITDGIRIYGDYDALEKVMFILMENSLKYSSKDALIRVKLWKKNKGFGLLVENTVPFIDEGSHNEFFERFYRGDKSRNSKIAGFGIGLAVAKSIVEQHNGQIEAYSPDCERIVFKIDL</sequence>
<gene>
    <name evidence="10" type="ORF">SAMN02745207_04140</name>
</gene>
<keyword evidence="5" id="KW-0808">Transferase</keyword>
<feature type="domain" description="Histidine kinase" evidence="9">
    <location>
        <begin position="190"/>
        <end position="398"/>
    </location>
</feature>
<keyword evidence="11" id="KW-1185">Reference proteome</keyword>
<dbReference type="Gene3D" id="1.10.287.130">
    <property type="match status" value="1"/>
</dbReference>
<dbReference type="Pfam" id="PF00512">
    <property type="entry name" value="HisKA"/>
    <property type="match status" value="1"/>
</dbReference>
<dbReference type="Pfam" id="PF02518">
    <property type="entry name" value="HATPase_c"/>
    <property type="match status" value="1"/>
</dbReference>
<reference evidence="10 11" key="1">
    <citation type="submission" date="2016-11" db="EMBL/GenBank/DDBJ databases">
        <authorList>
            <person name="Jaros S."/>
            <person name="Januszkiewicz K."/>
            <person name="Wedrychowicz H."/>
        </authorList>
    </citation>
    <scope>NUCLEOTIDE SEQUENCE [LARGE SCALE GENOMIC DNA]</scope>
    <source>
        <strain evidence="10 11">DSM 8605</strain>
    </source>
</reference>
<keyword evidence="7" id="KW-0902">Two-component regulatory system</keyword>
<dbReference type="InterPro" id="IPR050351">
    <property type="entry name" value="BphY/WalK/GraS-like"/>
</dbReference>
<evidence type="ECO:0000313" key="11">
    <source>
        <dbReference type="Proteomes" id="UP000184447"/>
    </source>
</evidence>
<evidence type="ECO:0000256" key="8">
    <source>
        <dbReference type="SAM" id="Phobius"/>
    </source>
</evidence>
<dbReference type="InterPro" id="IPR005467">
    <property type="entry name" value="His_kinase_dom"/>
</dbReference>
<organism evidence="10 11">
    <name type="scientific">Clostridium grantii DSM 8605</name>
    <dbReference type="NCBI Taxonomy" id="1121316"/>
    <lineage>
        <taxon>Bacteria</taxon>
        <taxon>Bacillati</taxon>
        <taxon>Bacillota</taxon>
        <taxon>Clostridia</taxon>
        <taxon>Eubacteriales</taxon>
        <taxon>Clostridiaceae</taxon>
        <taxon>Clostridium</taxon>
    </lineage>
</organism>